<dbReference type="RefSeq" id="WP_197553795.1">
    <property type="nucleotide sequence ID" value="NZ_CP063212.1"/>
</dbReference>
<accession>A0A7M1R115</accession>
<sequence length="171" mass="19608">MPGHVSSLLWPSDDPELCTQLHLTSLEGKTREMGDRRHCRSYDGVTLHGWDIWSSNDVGVISQSTVYADGSGQHLQLSRKNNQSSSMTVCGEATYWKTGFHSQGKRTYALMRWVPGMENVEMIFQTEPEFLLSPPRCNEGILSFDVARHYDPEFGTRSRIYYLDTRELDRQ</sequence>
<dbReference type="Proteomes" id="UP000594961">
    <property type="component" value="Chromosome"/>
</dbReference>
<proteinExistence type="predicted"/>
<name>A0A7M1R115_9ACTO</name>
<organism evidence="1 2">
    <name type="scientific">Trueperella pecoris</name>
    <dbReference type="NCBI Taxonomy" id="2733571"/>
    <lineage>
        <taxon>Bacteria</taxon>
        <taxon>Bacillati</taxon>
        <taxon>Actinomycetota</taxon>
        <taxon>Actinomycetes</taxon>
        <taxon>Actinomycetales</taxon>
        <taxon>Actinomycetaceae</taxon>
        <taxon>Trueperella</taxon>
    </lineage>
</organism>
<reference evidence="1 2" key="1">
    <citation type="submission" date="2020-10" db="EMBL/GenBank/DDBJ databases">
        <title>Trueperella pecoris sp. nov. isolated from bovine and porcine specimens.</title>
        <authorList>
            <person name="Schoenecker L."/>
            <person name="Schnydrig P."/>
            <person name="Brodard I."/>
            <person name="Thomann A."/>
            <person name="Hemphill A."/>
            <person name="Rodriguez-Campos S."/>
            <person name="Perreten V."/>
            <person name="Jores J."/>
            <person name="Kittl S."/>
        </authorList>
    </citation>
    <scope>NUCLEOTIDE SEQUENCE [LARGE SCALE GENOMIC DNA]</scope>
    <source>
        <strain evidence="1 2">19OD0592</strain>
    </source>
</reference>
<dbReference type="AlphaFoldDB" id="A0A7M1R115"/>
<gene>
    <name evidence="1" type="ORF">INS90_01235</name>
</gene>
<evidence type="ECO:0000313" key="1">
    <source>
        <dbReference type="EMBL" id="QOR47959.1"/>
    </source>
</evidence>
<dbReference type="EMBL" id="CP063212">
    <property type="protein sequence ID" value="QOR47959.1"/>
    <property type="molecule type" value="Genomic_DNA"/>
</dbReference>
<evidence type="ECO:0000313" key="2">
    <source>
        <dbReference type="Proteomes" id="UP000594961"/>
    </source>
</evidence>
<protein>
    <submittedName>
        <fullName evidence="1">Uncharacterized protein</fullName>
    </submittedName>
</protein>